<name>A0A422QQP4_9BURK</name>
<dbReference type="GO" id="GO:0051782">
    <property type="term" value="P:negative regulation of cell division"/>
    <property type="evidence" value="ECO:0007669"/>
    <property type="project" value="TreeGrafter"/>
</dbReference>
<feature type="domain" description="Response regulatory" evidence="4">
    <location>
        <begin position="2"/>
        <end position="119"/>
    </location>
</feature>
<protein>
    <submittedName>
        <fullName evidence="5">Response regulator receiver protein</fullName>
    </submittedName>
</protein>
<keyword evidence="2" id="KW-0067">ATP-binding</keyword>
<reference evidence="5" key="1">
    <citation type="submission" date="2014-10" db="EMBL/GenBank/DDBJ databases">
        <title>Massilia sp. genome.</title>
        <authorList>
            <person name="Xu B."/>
            <person name="Dai L."/>
            <person name="Huang Z."/>
        </authorList>
    </citation>
    <scope>NUCLEOTIDE SEQUENCE [LARGE SCALE GENOMIC DNA]</scope>
    <source>
        <strain evidence="5">CFS-1</strain>
    </source>
</reference>
<dbReference type="InterPro" id="IPR027417">
    <property type="entry name" value="P-loop_NTPase"/>
</dbReference>
<dbReference type="InterPro" id="IPR001789">
    <property type="entry name" value="Sig_transdc_resp-reg_receiver"/>
</dbReference>
<dbReference type="Gene3D" id="3.40.50.2300">
    <property type="match status" value="1"/>
</dbReference>
<dbReference type="Proteomes" id="UP000283254">
    <property type="component" value="Unassembled WGS sequence"/>
</dbReference>
<dbReference type="InterPro" id="IPR011006">
    <property type="entry name" value="CheY-like_superfamily"/>
</dbReference>
<evidence type="ECO:0000313" key="5">
    <source>
        <dbReference type="EMBL" id="RNF32339.1"/>
    </source>
</evidence>
<dbReference type="Pfam" id="PF13614">
    <property type="entry name" value="AAA_31"/>
    <property type="match status" value="1"/>
</dbReference>
<evidence type="ECO:0000259" key="4">
    <source>
        <dbReference type="PROSITE" id="PS50110"/>
    </source>
</evidence>
<dbReference type="OrthoDB" id="9768734at2"/>
<accession>A0A422QQP4</accession>
<keyword evidence="3" id="KW-0597">Phosphoprotein</keyword>
<dbReference type="GO" id="GO:0009898">
    <property type="term" value="C:cytoplasmic side of plasma membrane"/>
    <property type="evidence" value="ECO:0007669"/>
    <property type="project" value="TreeGrafter"/>
</dbReference>
<dbReference type="PROSITE" id="PS50110">
    <property type="entry name" value="RESPONSE_REGULATORY"/>
    <property type="match status" value="1"/>
</dbReference>
<comment type="caution">
    <text evidence="5">The sequence shown here is derived from an EMBL/GenBank/DDBJ whole genome shotgun (WGS) entry which is preliminary data.</text>
</comment>
<dbReference type="InterPro" id="IPR050625">
    <property type="entry name" value="ParA/MinD_ATPase"/>
</dbReference>
<dbReference type="AlphaFoldDB" id="A0A422QQP4"/>
<dbReference type="GO" id="GO:0016887">
    <property type="term" value="F:ATP hydrolysis activity"/>
    <property type="evidence" value="ECO:0007669"/>
    <property type="project" value="TreeGrafter"/>
</dbReference>
<evidence type="ECO:0000256" key="3">
    <source>
        <dbReference type="PROSITE-ProRule" id="PRU00169"/>
    </source>
</evidence>
<dbReference type="RefSeq" id="WP_123067937.1">
    <property type="nucleotide sequence ID" value="NZ_JSAB01000018.1"/>
</dbReference>
<dbReference type="PANTHER" id="PTHR43384:SF6">
    <property type="entry name" value="SEPTUM SITE-DETERMINING PROTEIN MIND HOMOLOG, CHLOROPLASTIC"/>
    <property type="match status" value="1"/>
</dbReference>
<evidence type="ECO:0000256" key="1">
    <source>
        <dbReference type="ARBA" id="ARBA00022741"/>
    </source>
</evidence>
<sequence length="392" mass="42733">MKIAVLSRDERHLIELSRQLRARPGSDEVDMIAGTAARLSTMADEAVPDLLIVDAPRADEGELDQLERLGHLFPRMAFIVLSEDLSQDFLLRAMRAGVREVLAAKPLPADLVAAVDHVAEKLGSQGAAQGRVLAFISCKGGSGSTFLATNLAYALSAGGAKRVALIDMNLQFGDASLFVSDSKPLATLSDVATQIHRLDPSFLSSSMVSVTPNFSVLAAPSDPAHASDVKPEHIDAIIKLARRQYDFIVLDVGRSLDPVSIRALDHADTIYPVLQTTLPYIRDGKRLLTVFRNLEYGNDKVELIVNRHDNNSDIRLKDLEEAFDTTHLRTMPNHYDAAARSVNQGVPVTRLAPDSQLSMALMTMARGLTGETAPVQGASLMTRFFKRRKTDV</sequence>
<dbReference type="SUPFAM" id="SSF52172">
    <property type="entry name" value="CheY-like"/>
    <property type="match status" value="1"/>
</dbReference>
<dbReference type="GO" id="GO:0005524">
    <property type="term" value="F:ATP binding"/>
    <property type="evidence" value="ECO:0007669"/>
    <property type="project" value="UniProtKB-KW"/>
</dbReference>
<dbReference type="SUPFAM" id="SSF52540">
    <property type="entry name" value="P-loop containing nucleoside triphosphate hydrolases"/>
    <property type="match status" value="1"/>
</dbReference>
<dbReference type="EMBL" id="JSAB01000018">
    <property type="protein sequence ID" value="RNF32339.1"/>
    <property type="molecule type" value="Genomic_DNA"/>
</dbReference>
<feature type="modified residue" description="4-aspartylphosphate" evidence="3">
    <location>
        <position position="54"/>
    </location>
</feature>
<dbReference type="GO" id="GO:0005829">
    <property type="term" value="C:cytosol"/>
    <property type="evidence" value="ECO:0007669"/>
    <property type="project" value="TreeGrafter"/>
</dbReference>
<evidence type="ECO:0000256" key="2">
    <source>
        <dbReference type="ARBA" id="ARBA00022840"/>
    </source>
</evidence>
<dbReference type="Gene3D" id="3.40.50.300">
    <property type="entry name" value="P-loop containing nucleotide triphosphate hydrolases"/>
    <property type="match status" value="1"/>
</dbReference>
<proteinExistence type="predicted"/>
<dbReference type="GO" id="GO:0000160">
    <property type="term" value="P:phosphorelay signal transduction system"/>
    <property type="evidence" value="ECO:0007669"/>
    <property type="project" value="InterPro"/>
</dbReference>
<gene>
    <name evidence="5" type="ORF">NM04_02275</name>
</gene>
<dbReference type="InterPro" id="IPR025669">
    <property type="entry name" value="AAA_dom"/>
</dbReference>
<keyword evidence="1" id="KW-0547">Nucleotide-binding</keyword>
<organism evidence="5 6">
    <name type="scientific">Massilia aurea</name>
    <dbReference type="NCBI Taxonomy" id="373040"/>
    <lineage>
        <taxon>Bacteria</taxon>
        <taxon>Pseudomonadati</taxon>
        <taxon>Pseudomonadota</taxon>
        <taxon>Betaproteobacteria</taxon>
        <taxon>Burkholderiales</taxon>
        <taxon>Oxalobacteraceae</taxon>
        <taxon>Telluria group</taxon>
        <taxon>Massilia</taxon>
    </lineage>
</organism>
<keyword evidence="6" id="KW-1185">Reference proteome</keyword>
<evidence type="ECO:0000313" key="6">
    <source>
        <dbReference type="Proteomes" id="UP000283254"/>
    </source>
</evidence>
<dbReference type="PANTHER" id="PTHR43384">
    <property type="entry name" value="SEPTUM SITE-DETERMINING PROTEIN MIND HOMOLOG, CHLOROPLASTIC-RELATED"/>
    <property type="match status" value="1"/>
</dbReference>